<comment type="caution">
    <text evidence="1">The sequence shown here is derived from an EMBL/GenBank/DDBJ whole genome shotgun (WGS) entry which is preliminary data.</text>
</comment>
<evidence type="ECO:0000313" key="2">
    <source>
        <dbReference type="Proteomes" id="UP000004563"/>
    </source>
</evidence>
<sequence length="37" mass="4568">MLNEIFSVVYQFYKESNLLIRNSDKRIRLISYLWSEV</sequence>
<dbReference type="AlphaFoldDB" id="D4V9S5"/>
<dbReference type="Proteomes" id="UP000004563">
    <property type="component" value="Unassembled WGS sequence"/>
</dbReference>
<name>D4V9S5_PHOVU</name>
<accession>D4V9S5</accession>
<dbReference type="EMBL" id="ADKO01000079">
    <property type="protein sequence ID" value="EFG17385.1"/>
    <property type="molecule type" value="Genomic_DNA"/>
</dbReference>
<proteinExistence type="predicted"/>
<protein>
    <submittedName>
        <fullName evidence="1">Uncharacterized protein</fullName>
    </submittedName>
</protein>
<reference evidence="1 2" key="1">
    <citation type="journal article" date="2011" name="J. Bacteriol.">
        <title>Draft genome sequence of Bacteroides vulgatus PC510, a strain isolated from human feces.</title>
        <authorList>
            <person name="Cuiv P.O."/>
            <person name="Klaassens E.S."/>
            <person name="Durkin A.S."/>
            <person name="Harkins D.M."/>
            <person name="Foster L."/>
            <person name="McCorrison J."/>
            <person name="Torralba M."/>
            <person name="Nelson K.E."/>
            <person name="Morrison M."/>
        </authorList>
    </citation>
    <scope>NUCLEOTIDE SEQUENCE [LARGE SCALE GENOMIC DNA]</scope>
    <source>
        <strain evidence="1 2">PC510</strain>
    </source>
</reference>
<organism evidence="1 2">
    <name type="scientific">Phocaeicola vulgatus PC510</name>
    <dbReference type="NCBI Taxonomy" id="702446"/>
    <lineage>
        <taxon>Bacteria</taxon>
        <taxon>Pseudomonadati</taxon>
        <taxon>Bacteroidota</taxon>
        <taxon>Bacteroidia</taxon>
        <taxon>Bacteroidales</taxon>
        <taxon>Bacteroidaceae</taxon>
        <taxon>Phocaeicola</taxon>
    </lineage>
</organism>
<gene>
    <name evidence="1" type="ORF">CUU_3659</name>
</gene>
<evidence type="ECO:0000313" key="1">
    <source>
        <dbReference type="EMBL" id="EFG17385.1"/>
    </source>
</evidence>